<keyword evidence="15" id="KW-1185">Reference proteome</keyword>
<organism evidence="14 15">
    <name type="scientific">Sediminibacillus albus</name>
    <dbReference type="NCBI Taxonomy" id="407036"/>
    <lineage>
        <taxon>Bacteria</taxon>
        <taxon>Bacillati</taxon>
        <taxon>Bacillota</taxon>
        <taxon>Bacilli</taxon>
        <taxon>Bacillales</taxon>
        <taxon>Bacillaceae</taxon>
        <taxon>Sediminibacillus</taxon>
    </lineage>
</organism>
<dbReference type="Proteomes" id="UP000198694">
    <property type="component" value="Unassembled WGS sequence"/>
</dbReference>
<comment type="pathway">
    <text evidence="7 12">Sulfur metabolism; hydrogen sulfide biosynthesis; sulfite from sulfate.</text>
</comment>
<comment type="cofactor">
    <cofactor evidence="12">
        <name>[4Fe-4S] cluster</name>
        <dbReference type="ChEBI" id="CHEBI:49883"/>
    </cofactor>
    <text evidence="12">Binds 1 [4Fe-4S] cluster per subunit.</text>
</comment>
<evidence type="ECO:0000256" key="7">
    <source>
        <dbReference type="ARBA" id="ARBA00024327"/>
    </source>
</evidence>
<evidence type="ECO:0000259" key="13">
    <source>
        <dbReference type="Pfam" id="PF01507"/>
    </source>
</evidence>
<dbReference type="PANTHER" id="PTHR46509:SF1">
    <property type="entry name" value="PHOSPHOADENOSINE PHOSPHOSULFATE REDUCTASE"/>
    <property type="match status" value="1"/>
</dbReference>
<dbReference type="GO" id="GO:0070814">
    <property type="term" value="P:hydrogen sulfide biosynthetic process"/>
    <property type="evidence" value="ECO:0007669"/>
    <property type="project" value="UniProtKB-UniRule"/>
</dbReference>
<keyword evidence="5 12" id="KW-0411">Iron-sulfur</keyword>
<dbReference type="OrthoDB" id="9772604at2"/>
<dbReference type="NCBIfam" id="TIGR02055">
    <property type="entry name" value="APS_reductase"/>
    <property type="match status" value="1"/>
</dbReference>
<sequence>MENKLTYKNWDNQRQQELNEKLTDFMDVIKWAFKEYGENILYACSFGAEGMVLIDLITKVQPNAKVVFLDTDLHFKETYSLIEKVKQKYPKLQVKMVKPSLTLEQQTDQFGSKLWEYNPDLCCQMRKIEPLQQELDNVEAWISGLRREQSPSRKKTEYVNKDERFKRVKICPLIHWKWEDVWSYIKLNNLPYNELHDKNYPSIGCEKCTLPVKAETGSRSGRWANFDKKECGLHKA</sequence>
<comment type="subcellular location">
    <subcellularLocation>
        <location evidence="12">Cytoplasm</location>
    </subcellularLocation>
</comment>
<gene>
    <name evidence="12" type="primary">cysH</name>
    <name evidence="14" type="ORF">SAMN05216243_1128</name>
</gene>
<comment type="function">
    <text evidence="6 12">Catalyzes the formation of sulfite from adenosine 5'-phosphosulfate (APS) using thioredoxin as an electron donor.</text>
</comment>
<dbReference type="GO" id="GO:0005737">
    <property type="term" value="C:cytoplasm"/>
    <property type="evidence" value="ECO:0007669"/>
    <property type="project" value="UniProtKB-SubCell"/>
</dbReference>
<dbReference type="InterPro" id="IPR011798">
    <property type="entry name" value="APS_reductase"/>
</dbReference>
<feature type="binding site" evidence="12">
    <location>
        <position position="208"/>
    </location>
    <ligand>
        <name>[4Fe-4S] cluster</name>
        <dbReference type="ChEBI" id="CHEBI:49883"/>
    </ligand>
</feature>
<dbReference type="SUPFAM" id="SSF52402">
    <property type="entry name" value="Adenine nucleotide alpha hydrolases-like"/>
    <property type="match status" value="1"/>
</dbReference>
<dbReference type="InterPro" id="IPR004511">
    <property type="entry name" value="PAPS/APS_Rdtase"/>
</dbReference>
<dbReference type="HAMAP" id="MF_00063">
    <property type="entry name" value="CysH"/>
    <property type="match status" value="1"/>
</dbReference>
<evidence type="ECO:0000256" key="4">
    <source>
        <dbReference type="ARBA" id="ARBA00023004"/>
    </source>
</evidence>
<dbReference type="NCBIfam" id="NF002537">
    <property type="entry name" value="PRK02090.1"/>
    <property type="match status" value="1"/>
</dbReference>
<keyword evidence="3 12" id="KW-0560">Oxidoreductase</keyword>
<feature type="binding site" evidence="12">
    <location>
        <position position="122"/>
    </location>
    <ligand>
        <name>[4Fe-4S] cluster</name>
        <dbReference type="ChEBI" id="CHEBI:49883"/>
    </ligand>
</feature>
<protein>
    <recommendedName>
        <fullName evidence="9 12">Adenosine 5'-phosphosulfate reductase</fullName>
        <shortName evidence="12">APS reductase</shortName>
        <ecNumber evidence="8 12">1.8.4.10</ecNumber>
    </recommendedName>
    <alternativeName>
        <fullName evidence="11 12">5'-adenylylsulfate reductase</fullName>
    </alternativeName>
    <alternativeName>
        <fullName evidence="10 12">Thioredoxin-dependent 5'-adenylylsulfate reductase</fullName>
    </alternativeName>
</protein>
<evidence type="ECO:0000256" key="3">
    <source>
        <dbReference type="ARBA" id="ARBA00023002"/>
    </source>
</evidence>
<feature type="binding site" evidence="12">
    <location>
        <position position="205"/>
    </location>
    <ligand>
        <name>[4Fe-4S] cluster</name>
        <dbReference type="ChEBI" id="CHEBI:49883"/>
    </ligand>
</feature>
<dbReference type="GO" id="GO:0019379">
    <property type="term" value="P:sulfate assimilation, phosphoadenylyl sulfate reduction by phosphoadenylyl-sulfate reductase (thioredoxin)"/>
    <property type="evidence" value="ECO:0007669"/>
    <property type="project" value="UniProtKB-UniRule"/>
</dbReference>
<evidence type="ECO:0000256" key="10">
    <source>
        <dbReference type="ARBA" id="ARBA00030894"/>
    </source>
</evidence>
<dbReference type="PANTHER" id="PTHR46509">
    <property type="entry name" value="PHOSPHOADENOSINE PHOSPHOSULFATE REDUCTASE"/>
    <property type="match status" value="1"/>
</dbReference>
<comment type="catalytic activity">
    <reaction evidence="12">
        <text>[thioredoxin]-disulfide + sulfite + AMP + 2 H(+) = adenosine 5'-phosphosulfate + [thioredoxin]-dithiol</text>
        <dbReference type="Rhea" id="RHEA:21976"/>
        <dbReference type="Rhea" id="RHEA-COMP:10698"/>
        <dbReference type="Rhea" id="RHEA-COMP:10700"/>
        <dbReference type="ChEBI" id="CHEBI:15378"/>
        <dbReference type="ChEBI" id="CHEBI:17359"/>
        <dbReference type="ChEBI" id="CHEBI:29950"/>
        <dbReference type="ChEBI" id="CHEBI:50058"/>
        <dbReference type="ChEBI" id="CHEBI:58243"/>
        <dbReference type="ChEBI" id="CHEBI:456215"/>
        <dbReference type="EC" id="1.8.4.10"/>
    </reaction>
</comment>
<comment type="similarity">
    <text evidence="1 12">Belongs to the PAPS reductase family. CysH subfamily.</text>
</comment>
<evidence type="ECO:0000256" key="12">
    <source>
        <dbReference type="HAMAP-Rule" id="MF_00063"/>
    </source>
</evidence>
<feature type="active site" description="Nucleophile; cysteine thiosulfonate intermediate" evidence="12">
    <location>
        <position position="231"/>
    </location>
</feature>
<dbReference type="Gene3D" id="3.40.50.620">
    <property type="entry name" value="HUPs"/>
    <property type="match status" value="1"/>
</dbReference>
<keyword evidence="12" id="KW-0479">Metal-binding</keyword>
<evidence type="ECO:0000256" key="5">
    <source>
        <dbReference type="ARBA" id="ARBA00023014"/>
    </source>
</evidence>
<dbReference type="PIRSF" id="PIRSF000857">
    <property type="entry name" value="PAPS_reductase"/>
    <property type="match status" value="1"/>
</dbReference>
<evidence type="ECO:0000256" key="8">
    <source>
        <dbReference type="ARBA" id="ARBA00024386"/>
    </source>
</evidence>
<feature type="binding site" evidence="12">
    <location>
        <position position="123"/>
    </location>
    <ligand>
        <name>[4Fe-4S] cluster</name>
        <dbReference type="ChEBI" id="CHEBI:49883"/>
    </ligand>
</feature>
<keyword evidence="4 12" id="KW-0408">Iron</keyword>
<dbReference type="AlphaFoldDB" id="A0A1G8X3L2"/>
<dbReference type="EMBL" id="FNFL01000001">
    <property type="protein sequence ID" value="SDJ84927.1"/>
    <property type="molecule type" value="Genomic_DNA"/>
</dbReference>
<evidence type="ECO:0000313" key="14">
    <source>
        <dbReference type="EMBL" id="SDJ84927.1"/>
    </source>
</evidence>
<evidence type="ECO:0000313" key="15">
    <source>
        <dbReference type="Proteomes" id="UP000198694"/>
    </source>
</evidence>
<evidence type="ECO:0000256" key="6">
    <source>
        <dbReference type="ARBA" id="ARBA00024298"/>
    </source>
</evidence>
<dbReference type="GO" id="GO:0046872">
    <property type="term" value="F:metal ion binding"/>
    <property type="evidence" value="ECO:0007669"/>
    <property type="project" value="UniProtKB-KW"/>
</dbReference>
<dbReference type="FunFam" id="3.40.50.620:FF:000095">
    <property type="entry name" value="Phosphoadenosine phosphosulfate reductase"/>
    <property type="match status" value="1"/>
</dbReference>
<dbReference type="GO" id="GO:0004604">
    <property type="term" value="F:phosphoadenylyl-sulfate reductase (thioredoxin) activity"/>
    <property type="evidence" value="ECO:0007669"/>
    <property type="project" value="UniProtKB-UniRule"/>
</dbReference>
<dbReference type="RefSeq" id="WP_093211825.1">
    <property type="nucleotide sequence ID" value="NZ_FNFL01000001.1"/>
</dbReference>
<proteinExistence type="inferred from homology"/>
<dbReference type="Pfam" id="PF01507">
    <property type="entry name" value="PAPS_reduct"/>
    <property type="match status" value="1"/>
</dbReference>
<dbReference type="GO" id="GO:0019344">
    <property type="term" value="P:cysteine biosynthetic process"/>
    <property type="evidence" value="ECO:0007669"/>
    <property type="project" value="InterPro"/>
</dbReference>
<evidence type="ECO:0000256" key="9">
    <source>
        <dbReference type="ARBA" id="ARBA00029514"/>
    </source>
</evidence>
<evidence type="ECO:0000256" key="1">
    <source>
        <dbReference type="ARBA" id="ARBA00009732"/>
    </source>
</evidence>
<dbReference type="GO" id="GO:0051539">
    <property type="term" value="F:4 iron, 4 sulfur cluster binding"/>
    <property type="evidence" value="ECO:0007669"/>
    <property type="project" value="UniProtKB-UniRule"/>
</dbReference>
<dbReference type="EC" id="1.8.4.10" evidence="8 12"/>
<keyword evidence="2 12" id="KW-0963">Cytoplasm</keyword>
<dbReference type="STRING" id="407036.SAMN05216243_1128"/>
<dbReference type="InterPro" id="IPR014729">
    <property type="entry name" value="Rossmann-like_a/b/a_fold"/>
</dbReference>
<evidence type="ECO:0000256" key="2">
    <source>
        <dbReference type="ARBA" id="ARBA00022490"/>
    </source>
</evidence>
<dbReference type="GO" id="GO:0043866">
    <property type="term" value="F:adenylyl-sulfate reductase (thioredoxin) activity"/>
    <property type="evidence" value="ECO:0007669"/>
    <property type="project" value="UniProtKB-EC"/>
</dbReference>
<evidence type="ECO:0000256" key="11">
    <source>
        <dbReference type="ARBA" id="ARBA00032041"/>
    </source>
</evidence>
<dbReference type="NCBIfam" id="TIGR00434">
    <property type="entry name" value="cysH"/>
    <property type="match status" value="1"/>
</dbReference>
<accession>A0A1G8X3L2</accession>
<feature type="domain" description="Phosphoadenosine phosphosulphate reductase" evidence="13">
    <location>
        <begin position="40"/>
        <end position="211"/>
    </location>
</feature>
<dbReference type="CDD" id="cd23945">
    <property type="entry name" value="PAPS_reductase"/>
    <property type="match status" value="1"/>
</dbReference>
<dbReference type="InterPro" id="IPR002500">
    <property type="entry name" value="PAPS_reduct_dom"/>
</dbReference>
<name>A0A1G8X3L2_9BACI</name>
<reference evidence="14 15" key="1">
    <citation type="submission" date="2016-10" db="EMBL/GenBank/DDBJ databases">
        <authorList>
            <person name="de Groot N.N."/>
        </authorList>
    </citation>
    <scope>NUCLEOTIDE SEQUENCE [LARGE SCALE GENOMIC DNA]</scope>
    <source>
        <strain evidence="14 15">CGMCC 1.6502</strain>
    </source>
</reference>